<dbReference type="GeneID" id="5235492"/>
<keyword evidence="2" id="KW-1185">Reference proteome</keyword>
<evidence type="ECO:0000313" key="2">
    <source>
        <dbReference type="Proteomes" id="UP000001996"/>
    </source>
</evidence>
<proteinExistence type="predicted"/>
<evidence type="ECO:0000313" key="1">
    <source>
        <dbReference type="EMBL" id="EDK42385.1"/>
    </source>
</evidence>
<reference evidence="1 2" key="1">
    <citation type="journal article" date="2009" name="Nature">
        <title>Evolution of pathogenicity and sexual reproduction in eight Candida genomes.</title>
        <authorList>
            <person name="Butler G."/>
            <person name="Rasmussen M.D."/>
            <person name="Lin M.F."/>
            <person name="Santos M.A."/>
            <person name="Sakthikumar S."/>
            <person name="Munro C.A."/>
            <person name="Rheinbay E."/>
            <person name="Grabherr M."/>
            <person name="Forche A."/>
            <person name="Reedy J.L."/>
            <person name="Agrafioti I."/>
            <person name="Arnaud M.B."/>
            <person name="Bates S."/>
            <person name="Brown A.J."/>
            <person name="Brunke S."/>
            <person name="Costanzo M.C."/>
            <person name="Fitzpatrick D.A."/>
            <person name="de Groot P.W."/>
            <person name="Harris D."/>
            <person name="Hoyer L.L."/>
            <person name="Hube B."/>
            <person name="Klis F.M."/>
            <person name="Kodira C."/>
            <person name="Lennard N."/>
            <person name="Logue M.E."/>
            <person name="Martin R."/>
            <person name="Neiman A.M."/>
            <person name="Nikolaou E."/>
            <person name="Quail M.A."/>
            <person name="Quinn J."/>
            <person name="Santos M.C."/>
            <person name="Schmitzberger F.F."/>
            <person name="Sherlock G."/>
            <person name="Shah P."/>
            <person name="Silverstein K.A."/>
            <person name="Skrzypek M.S."/>
            <person name="Soll D."/>
            <person name="Staggs R."/>
            <person name="Stansfield I."/>
            <person name="Stumpf M.P."/>
            <person name="Sudbery P.E."/>
            <person name="Srikantha T."/>
            <person name="Zeng Q."/>
            <person name="Berman J."/>
            <person name="Berriman M."/>
            <person name="Heitman J."/>
            <person name="Gow N.A."/>
            <person name="Lorenz M.C."/>
            <person name="Birren B.W."/>
            <person name="Kellis M."/>
            <person name="Cuomo C.A."/>
        </authorList>
    </citation>
    <scope>NUCLEOTIDE SEQUENCE [LARGE SCALE GENOMIC DNA]</scope>
    <source>
        <strain evidence="2">ATCC 11503 / BCRC 21390 / CBS 2605 / JCM 1781 / NBRC 1676 / NRRL YB-4239</strain>
    </source>
</reference>
<dbReference type="InParanoid" id="A5DT77"/>
<sequence>MDSTDVLNEKSMIYESCSTVDATRPSNSCLVNQITQLTNEVRDAIESLRPLVQKLLQIEMNPSTRSSTESESAQMNSYSNFQLIRDPSQSITRPNEISESQMMLQPTFIHDYSLNNQYFDLQEIMVEGYEETCAYINDIRKKFTDADRANELPYIQYRSRQVEKVFIANYTALALKLNKSMADELMLEKFDESKFPTFKGDDYDSFYYWLKRLVWYKHTYFIPDYLIRDTLLDATLSLNKPDLTMVVRSSCKLLQHFLSSPIRYDLIFSLLKVFIIDDKNIDIIDVISDVIHLGLDPKSTMLTICAEMDVFIRTKESKELLLITWVQLFKMLFEELEEIMDQIIAYMKPIVRVARPKEQEINTIVELDGFEIKAHLELIKKCSQEQVLAMKMAVTFGEIWEAVSVTYTQRITHIHLLDKPKKPALRSTKSCPACGKFGHKLVKCYSVRGAVRDGLVFIKNGHVYSSSGEQLKVNKSEVMVKKYANLFQRRT</sequence>
<gene>
    <name evidence="1" type="ORF">LELG_00563</name>
</gene>
<protein>
    <submittedName>
        <fullName evidence="1">Uncharacterized protein</fullName>
    </submittedName>
</protein>
<dbReference type="VEuPathDB" id="FungiDB:LELG_00563"/>
<accession>A5DT77</accession>
<dbReference type="AlphaFoldDB" id="A5DT77"/>
<dbReference type="EMBL" id="CH981524">
    <property type="protein sequence ID" value="EDK42385.1"/>
    <property type="molecule type" value="Genomic_DNA"/>
</dbReference>
<dbReference type="OrthoDB" id="41588at2759"/>
<dbReference type="HOGENOM" id="CLU_555559_0_0_1"/>
<dbReference type="KEGG" id="lel:PVL30_000546"/>
<name>A5DT77_LODEL</name>
<dbReference type="Proteomes" id="UP000001996">
    <property type="component" value="Unassembled WGS sequence"/>
</dbReference>
<organism evidence="1 2">
    <name type="scientific">Lodderomyces elongisporus (strain ATCC 11503 / CBS 2605 / JCM 1781 / NBRC 1676 / NRRL YB-4239)</name>
    <name type="common">Yeast</name>
    <name type="synonym">Saccharomyces elongisporus</name>
    <dbReference type="NCBI Taxonomy" id="379508"/>
    <lineage>
        <taxon>Eukaryota</taxon>
        <taxon>Fungi</taxon>
        <taxon>Dikarya</taxon>
        <taxon>Ascomycota</taxon>
        <taxon>Saccharomycotina</taxon>
        <taxon>Pichiomycetes</taxon>
        <taxon>Debaryomycetaceae</taxon>
        <taxon>Candida/Lodderomyces clade</taxon>
        <taxon>Lodderomyces</taxon>
    </lineage>
</organism>